<dbReference type="Gene3D" id="1.20.1070.10">
    <property type="entry name" value="Rhodopsin 7-helix transmembrane proteins"/>
    <property type="match status" value="1"/>
</dbReference>
<feature type="compositionally biased region" description="Basic residues" evidence="8">
    <location>
        <begin position="514"/>
        <end position="523"/>
    </location>
</feature>
<feature type="transmembrane region" description="Helical" evidence="9">
    <location>
        <begin position="179"/>
        <end position="204"/>
    </location>
</feature>
<dbReference type="OrthoDB" id="10070371at2759"/>
<keyword evidence="5 9" id="KW-0472">Membrane</keyword>
<evidence type="ECO:0000256" key="7">
    <source>
        <dbReference type="ARBA" id="ARBA00023224"/>
    </source>
</evidence>
<dbReference type="InterPro" id="IPR000276">
    <property type="entry name" value="GPCR_Rhodpsn"/>
</dbReference>
<evidence type="ECO:0000256" key="8">
    <source>
        <dbReference type="SAM" id="MobiDB-lite"/>
    </source>
</evidence>
<evidence type="ECO:0000256" key="3">
    <source>
        <dbReference type="ARBA" id="ARBA00022989"/>
    </source>
</evidence>
<feature type="transmembrane region" description="Helical" evidence="9">
    <location>
        <begin position="246"/>
        <end position="263"/>
    </location>
</feature>
<dbReference type="GO" id="GO:0005886">
    <property type="term" value="C:plasma membrane"/>
    <property type="evidence" value="ECO:0007669"/>
    <property type="project" value="TreeGrafter"/>
</dbReference>
<feature type="transmembrane region" description="Helical" evidence="9">
    <location>
        <begin position="99"/>
        <end position="117"/>
    </location>
</feature>
<evidence type="ECO:0000256" key="2">
    <source>
        <dbReference type="ARBA" id="ARBA00022692"/>
    </source>
</evidence>
<dbReference type="AlphaFoldDB" id="A0A7I8W0U9"/>
<keyword evidence="2 9" id="KW-0812">Transmembrane</keyword>
<feature type="transmembrane region" description="Helical" evidence="9">
    <location>
        <begin position="20"/>
        <end position="46"/>
    </location>
</feature>
<dbReference type="PRINTS" id="PR00237">
    <property type="entry name" value="GPCRRHODOPSN"/>
</dbReference>
<keyword evidence="6" id="KW-0675">Receptor</keyword>
<feature type="transmembrane region" description="Helical" evidence="9">
    <location>
        <begin position="137"/>
        <end position="159"/>
    </location>
</feature>
<dbReference type="Proteomes" id="UP000549394">
    <property type="component" value="Unassembled WGS sequence"/>
</dbReference>
<dbReference type="EMBL" id="CAJFCJ010000015">
    <property type="protein sequence ID" value="CAD5121776.1"/>
    <property type="molecule type" value="Genomic_DNA"/>
</dbReference>
<keyword evidence="7" id="KW-0807">Transducer</keyword>
<dbReference type="CDD" id="cd00637">
    <property type="entry name" value="7tm_classA_rhodopsin-like"/>
    <property type="match status" value="1"/>
</dbReference>
<evidence type="ECO:0000256" key="5">
    <source>
        <dbReference type="ARBA" id="ARBA00023136"/>
    </source>
</evidence>
<dbReference type="Pfam" id="PF00001">
    <property type="entry name" value="7tm_1"/>
    <property type="match status" value="1"/>
</dbReference>
<evidence type="ECO:0000256" key="1">
    <source>
        <dbReference type="ARBA" id="ARBA00004141"/>
    </source>
</evidence>
<keyword evidence="3 9" id="KW-1133">Transmembrane helix</keyword>
<protein>
    <submittedName>
        <fullName evidence="11">DgyrCDS10253</fullName>
    </submittedName>
</protein>
<gene>
    <name evidence="11" type="ORF">DGYR_LOCUS9684</name>
</gene>
<organism evidence="11 12">
    <name type="scientific">Dimorphilus gyrociliatus</name>
    <dbReference type="NCBI Taxonomy" id="2664684"/>
    <lineage>
        <taxon>Eukaryota</taxon>
        <taxon>Metazoa</taxon>
        <taxon>Spiralia</taxon>
        <taxon>Lophotrochozoa</taxon>
        <taxon>Annelida</taxon>
        <taxon>Polychaeta</taxon>
        <taxon>Polychaeta incertae sedis</taxon>
        <taxon>Dinophilidae</taxon>
        <taxon>Dimorphilus</taxon>
    </lineage>
</organism>
<dbReference type="PROSITE" id="PS50262">
    <property type="entry name" value="G_PROTEIN_RECEP_F1_2"/>
    <property type="match status" value="1"/>
</dbReference>
<sequence length="620" mass="69484">MDSSEVESTGGPVADDRGSLTIRAIFLSVFLIVGFVSNCLLVAIIAQSKRLRSSEINRFLLSIAAANIINCGCIMPIMLSYTVRDTWDLGDFACRLNAALIQITTSTVLFSLFLLVLERTVTVLKAPPDGTKSHRAIIFIAIIWLFPTVFAIPLFISQVTDVEANSKRSLCHVTKSPSIYNGFLLGICYGLPFLVTLVLLCIILKEAVNKMLPEPAQPESFSQLESQTRIDPNDDRLRKDLNTAKFVAFLFLVWCILEGPYIVMDFIEIFGGPKLVSGCQIAFTWMKFSYTMVVPLLTLSWRKEVWQKLKNKVLCRKSNLINDSSPRTSPRHNGDAQAGNSNGASASSIHVPVLYATGDGMFVKSRETDDEEITKKKCDVQDDTSDYDSQGEEENKENEQRMKQAPQTEVQRSRPNSLIQDSGVESCNGTGEKRRKKRNNSQEINKLDEREEDEVERKEVEAEEEEKNRNDEVVEGDRVAEDSGRGSIEIHKPKKKKKRRKETIDVDLPEDTKKKKKKKKKKRKDEESLEMSEVTVPPMRLPALDHKPSNPEISSSAPFTQPTKLPAVSHKKEPKSPSGSQTHLLQSSGTSNDLSGLYAPNDMKLTKKRTIVDPNQDTTI</sequence>
<evidence type="ECO:0000256" key="6">
    <source>
        <dbReference type="ARBA" id="ARBA00023170"/>
    </source>
</evidence>
<feature type="domain" description="G-protein coupled receptors family 1 profile" evidence="10">
    <location>
        <begin position="37"/>
        <end position="298"/>
    </location>
</feature>
<dbReference type="GO" id="GO:0004930">
    <property type="term" value="F:G protein-coupled receptor activity"/>
    <property type="evidence" value="ECO:0007669"/>
    <property type="project" value="UniProtKB-KW"/>
</dbReference>
<evidence type="ECO:0000256" key="4">
    <source>
        <dbReference type="ARBA" id="ARBA00023040"/>
    </source>
</evidence>
<feature type="transmembrane region" description="Helical" evidence="9">
    <location>
        <begin position="58"/>
        <end position="79"/>
    </location>
</feature>
<feature type="compositionally biased region" description="Polar residues" evidence="8">
    <location>
        <begin position="551"/>
        <end position="563"/>
    </location>
</feature>
<comment type="caution">
    <text evidence="11">The sequence shown here is derived from an EMBL/GenBank/DDBJ whole genome shotgun (WGS) entry which is preliminary data.</text>
</comment>
<evidence type="ECO:0000256" key="9">
    <source>
        <dbReference type="SAM" id="Phobius"/>
    </source>
</evidence>
<evidence type="ECO:0000259" key="10">
    <source>
        <dbReference type="PROSITE" id="PS50262"/>
    </source>
</evidence>
<feature type="compositionally biased region" description="Polar residues" evidence="8">
    <location>
        <begin position="577"/>
        <end position="594"/>
    </location>
</feature>
<accession>A0A7I8W0U9</accession>
<evidence type="ECO:0000313" key="12">
    <source>
        <dbReference type="Proteomes" id="UP000549394"/>
    </source>
</evidence>
<name>A0A7I8W0U9_9ANNE</name>
<dbReference type="PANTHER" id="PTHR45695">
    <property type="entry name" value="LEUCOKININ RECEPTOR-RELATED"/>
    <property type="match status" value="1"/>
</dbReference>
<feature type="compositionally biased region" description="Polar residues" evidence="8">
    <location>
        <begin position="405"/>
        <end position="429"/>
    </location>
</feature>
<proteinExistence type="predicted"/>
<feature type="compositionally biased region" description="Basic and acidic residues" evidence="8">
    <location>
        <begin position="445"/>
        <end position="491"/>
    </location>
</feature>
<dbReference type="InterPro" id="IPR017452">
    <property type="entry name" value="GPCR_Rhodpsn_7TM"/>
</dbReference>
<feature type="compositionally biased region" description="Low complexity" evidence="8">
    <location>
        <begin position="335"/>
        <end position="345"/>
    </location>
</feature>
<feature type="region of interest" description="Disordered" evidence="8">
    <location>
        <begin position="366"/>
        <end position="620"/>
    </location>
</feature>
<keyword evidence="4" id="KW-0297">G-protein coupled receptor</keyword>
<evidence type="ECO:0000313" key="11">
    <source>
        <dbReference type="EMBL" id="CAD5121776.1"/>
    </source>
</evidence>
<keyword evidence="12" id="KW-1185">Reference proteome</keyword>
<feature type="region of interest" description="Disordered" evidence="8">
    <location>
        <begin position="321"/>
        <end position="345"/>
    </location>
</feature>
<dbReference type="SUPFAM" id="SSF81321">
    <property type="entry name" value="Family A G protein-coupled receptor-like"/>
    <property type="match status" value="1"/>
</dbReference>
<dbReference type="PANTHER" id="PTHR45695:SF9">
    <property type="entry name" value="LEUCOKININ RECEPTOR"/>
    <property type="match status" value="1"/>
</dbReference>
<reference evidence="11 12" key="1">
    <citation type="submission" date="2020-08" db="EMBL/GenBank/DDBJ databases">
        <authorList>
            <person name="Hejnol A."/>
        </authorList>
    </citation>
    <scope>NUCLEOTIDE SEQUENCE [LARGE SCALE GENOMIC DNA]</scope>
</reference>
<comment type="subcellular location">
    <subcellularLocation>
        <location evidence="1">Membrane</location>
        <topology evidence="1">Multi-pass membrane protein</topology>
    </subcellularLocation>
</comment>
<feature type="compositionally biased region" description="Acidic residues" evidence="8">
    <location>
        <begin position="381"/>
        <end position="396"/>
    </location>
</feature>
<feature type="compositionally biased region" description="Basic residues" evidence="8">
    <location>
        <begin position="492"/>
        <end position="501"/>
    </location>
</feature>